<evidence type="ECO:0000256" key="1">
    <source>
        <dbReference type="SAM" id="SignalP"/>
    </source>
</evidence>
<protein>
    <submittedName>
        <fullName evidence="2">Uncharacterized protein</fullName>
    </submittedName>
</protein>
<feature type="chain" id="PRO_5043808581" evidence="1">
    <location>
        <begin position="18"/>
        <end position="92"/>
    </location>
</feature>
<gene>
    <name evidence="2" type="ORF">PoB_002701700</name>
</gene>
<evidence type="ECO:0000313" key="3">
    <source>
        <dbReference type="Proteomes" id="UP000735302"/>
    </source>
</evidence>
<organism evidence="2 3">
    <name type="scientific">Plakobranchus ocellatus</name>
    <dbReference type="NCBI Taxonomy" id="259542"/>
    <lineage>
        <taxon>Eukaryota</taxon>
        <taxon>Metazoa</taxon>
        <taxon>Spiralia</taxon>
        <taxon>Lophotrochozoa</taxon>
        <taxon>Mollusca</taxon>
        <taxon>Gastropoda</taxon>
        <taxon>Heterobranchia</taxon>
        <taxon>Euthyneura</taxon>
        <taxon>Panpulmonata</taxon>
        <taxon>Sacoglossa</taxon>
        <taxon>Placobranchoidea</taxon>
        <taxon>Plakobranchidae</taxon>
        <taxon>Plakobranchus</taxon>
    </lineage>
</organism>
<accession>A0AAV4A0U8</accession>
<reference evidence="2 3" key="1">
    <citation type="journal article" date="2021" name="Elife">
        <title>Chloroplast acquisition without the gene transfer in kleptoplastic sea slugs, Plakobranchus ocellatus.</title>
        <authorList>
            <person name="Maeda T."/>
            <person name="Takahashi S."/>
            <person name="Yoshida T."/>
            <person name="Shimamura S."/>
            <person name="Takaki Y."/>
            <person name="Nagai Y."/>
            <person name="Toyoda A."/>
            <person name="Suzuki Y."/>
            <person name="Arimoto A."/>
            <person name="Ishii H."/>
            <person name="Satoh N."/>
            <person name="Nishiyama T."/>
            <person name="Hasebe M."/>
            <person name="Maruyama T."/>
            <person name="Minagawa J."/>
            <person name="Obokata J."/>
            <person name="Shigenobu S."/>
        </authorList>
    </citation>
    <scope>NUCLEOTIDE SEQUENCE [LARGE SCALE GENOMIC DNA]</scope>
</reference>
<dbReference type="EMBL" id="BLXT01003118">
    <property type="protein sequence ID" value="GFO00512.1"/>
    <property type="molecule type" value="Genomic_DNA"/>
</dbReference>
<name>A0AAV4A0U8_9GAST</name>
<keyword evidence="3" id="KW-1185">Reference proteome</keyword>
<dbReference type="AlphaFoldDB" id="A0AAV4A0U8"/>
<keyword evidence="1" id="KW-0732">Signal</keyword>
<proteinExistence type="predicted"/>
<sequence length="92" mass="10464">MKYVAIFFVALVVVAIADDSDDRDDTCYLDGEKMPDGSKADCRNLYNSYTHRVQGDVACCVDPKMRPDLNYYGEVDGFKYYGCTCWDPADYD</sequence>
<comment type="caution">
    <text evidence="2">The sequence shown here is derived from an EMBL/GenBank/DDBJ whole genome shotgun (WGS) entry which is preliminary data.</text>
</comment>
<dbReference type="Proteomes" id="UP000735302">
    <property type="component" value="Unassembled WGS sequence"/>
</dbReference>
<evidence type="ECO:0000313" key="2">
    <source>
        <dbReference type="EMBL" id="GFO00512.1"/>
    </source>
</evidence>
<feature type="signal peptide" evidence="1">
    <location>
        <begin position="1"/>
        <end position="17"/>
    </location>
</feature>